<keyword evidence="3 5" id="KW-1133">Transmembrane helix</keyword>
<dbReference type="EMBL" id="BRYA01000346">
    <property type="protein sequence ID" value="GMI47481.1"/>
    <property type="molecule type" value="Genomic_DNA"/>
</dbReference>
<feature type="transmembrane region" description="Helical" evidence="5">
    <location>
        <begin position="209"/>
        <end position="231"/>
    </location>
</feature>
<feature type="transmembrane region" description="Helical" evidence="5">
    <location>
        <begin position="69"/>
        <end position="89"/>
    </location>
</feature>
<reference evidence="7" key="1">
    <citation type="journal article" date="2023" name="Commun. Biol.">
        <title>Genome analysis of Parmales, the sister group of diatoms, reveals the evolutionary specialization of diatoms from phago-mixotrophs to photoautotrophs.</title>
        <authorList>
            <person name="Ban H."/>
            <person name="Sato S."/>
            <person name="Yoshikawa S."/>
            <person name="Yamada K."/>
            <person name="Nakamura Y."/>
            <person name="Ichinomiya M."/>
            <person name="Sato N."/>
            <person name="Blanc-Mathieu R."/>
            <person name="Endo H."/>
            <person name="Kuwata A."/>
            <person name="Ogata H."/>
        </authorList>
    </citation>
    <scope>NUCLEOTIDE SEQUENCE [LARGE SCALE GENOMIC DNA]</scope>
</reference>
<accession>A0A9W7GMJ1</accession>
<sequence length="262" mass="29395">MIGNEKCTTICCGKEITMNETSRETNHKFLYGVNFIYFIFGIIMIALAAANLVSSQLMRLFPFVEPTTIATTDMGALMVLASVLGVWGTRRRSKRILILWTIIVICVTIAEIIVASVMTVALSNDTFDDYAETTFLANWKSLVTSAETNSEDLAWIKEIQIEGTCCSWLDNNDEEENPAYLECDTSYTTTCSVYFKDAINSQLGSLESIALAISILQFLFIVTVITVICRFKEYYKGENMDFGDYKHIPYGSKPKSIEELIA</sequence>
<name>A0A9W7GMJ1_9STRA</name>
<evidence type="ECO:0000313" key="6">
    <source>
        <dbReference type="EMBL" id="GMI47481.1"/>
    </source>
</evidence>
<dbReference type="AlphaFoldDB" id="A0A9W7GMJ1"/>
<organism evidence="6 7">
    <name type="scientific">Triparma columacea</name>
    <dbReference type="NCBI Taxonomy" id="722753"/>
    <lineage>
        <taxon>Eukaryota</taxon>
        <taxon>Sar</taxon>
        <taxon>Stramenopiles</taxon>
        <taxon>Ochrophyta</taxon>
        <taxon>Bolidophyceae</taxon>
        <taxon>Parmales</taxon>
        <taxon>Triparmaceae</taxon>
        <taxon>Triparma</taxon>
    </lineage>
</organism>
<keyword evidence="4 5" id="KW-0472">Membrane</keyword>
<dbReference type="Proteomes" id="UP001165065">
    <property type="component" value="Unassembled WGS sequence"/>
</dbReference>
<evidence type="ECO:0000256" key="2">
    <source>
        <dbReference type="ARBA" id="ARBA00022692"/>
    </source>
</evidence>
<keyword evidence="7" id="KW-1185">Reference proteome</keyword>
<dbReference type="InterPro" id="IPR018499">
    <property type="entry name" value="Tetraspanin/Peripherin"/>
</dbReference>
<keyword evidence="2 5" id="KW-0812">Transmembrane</keyword>
<dbReference type="Pfam" id="PF00335">
    <property type="entry name" value="Tetraspanin"/>
    <property type="match status" value="1"/>
</dbReference>
<dbReference type="OrthoDB" id="192434at2759"/>
<evidence type="ECO:0000313" key="7">
    <source>
        <dbReference type="Proteomes" id="UP001165065"/>
    </source>
</evidence>
<evidence type="ECO:0000256" key="1">
    <source>
        <dbReference type="ARBA" id="ARBA00004141"/>
    </source>
</evidence>
<comment type="caution">
    <text evidence="6">The sequence shown here is derived from an EMBL/GenBank/DDBJ whole genome shotgun (WGS) entry which is preliminary data.</text>
</comment>
<proteinExistence type="predicted"/>
<evidence type="ECO:0008006" key="8">
    <source>
        <dbReference type="Google" id="ProtNLM"/>
    </source>
</evidence>
<comment type="subcellular location">
    <subcellularLocation>
        <location evidence="1">Membrane</location>
        <topology evidence="1">Multi-pass membrane protein</topology>
    </subcellularLocation>
</comment>
<feature type="transmembrane region" description="Helical" evidence="5">
    <location>
        <begin position="29"/>
        <end position="49"/>
    </location>
</feature>
<evidence type="ECO:0000256" key="4">
    <source>
        <dbReference type="ARBA" id="ARBA00023136"/>
    </source>
</evidence>
<evidence type="ECO:0000256" key="3">
    <source>
        <dbReference type="ARBA" id="ARBA00022989"/>
    </source>
</evidence>
<dbReference type="GO" id="GO:0016020">
    <property type="term" value="C:membrane"/>
    <property type="evidence" value="ECO:0007669"/>
    <property type="project" value="UniProtKB-SubCell"/>
</dbReference>
<protein>
    <recommendedName>
        <fullName evidence="8">Tetraspanin</fullName>
    </recommendedName>
</protein>
<evidence type="ECO:0000256" key="5">
    <source>
        <dbReference type="SAM" id="Phobius"/>
    </source>
</evidence>
<gene>
    <name evidence="6" type="ORF">TrCOL_g9655</name>
</gene>
<dbReference type="PRINTS" id="PR00259">
    <property type="entry name" value="TMFOUR"/>
</dbReference>
<feature type="transmembrane region" description="Helical" evidence="5">
    <location>
        <begin position="96"/>
        <end position="122"/>
    </location>
</feature>